<evidence type="ECO:0000313" key="6">
    <source>
        <dbReference type="EMBL" id="SHG91564.1"/>
    </source>
</evidence>
<gene>
    <name evidence="6" type="ORF">SAMN02744040_00158</name>
</gene>
<evidence type="ECO:0000256" key="4">
    <source>
        <dbReference type="ARBA" id="ARBA00022840"/>
    </source>
</evidence>
<dbReference type="InterPro" id="IPR050153">
    <property type="entry name" value="Metal_Ion_Import_ABC"/>
</dbReference>
<keyword evidence="3" id="KW-0547">Nucleotide-binding</keyword>
<dbReference type="PANTHER" id="PTHR42734:SF17">
    <property type="entry name" value="METAL TRANSPORT SYSTEM ATP-BINDING PROTEIN TM_0124-RELATED"/>
    <property type="match status" value="1"/>
</dbReference>
<evidence type="ECO:0000256" key="2">
    <source>
        <dbReference type="ARBA" id="ARBA00022448"/>
    </source>
</evidence>
<dbReference type="PROSITE" id="PS50893">
    <property type="entry name" value="ABC_TRANSPORTER_2"/>
    <property type="match status" value="1"/>
</dbReference>
<dbReference type="RefSeq" id="WP_072722962.1">
    <property type="nucleotide sequence ID" value="NZ_FQXH01000005.1"/>
</dbReference>
<dbReference type="CDD" id="cd03235">
    <property type="entry name" value="ABC_Metallic_Cations"/>
    <property type="match status" value="1"/>
</dbReference>
<organism evidence="6 7">
    <name type="scientific">Tepidibacter thalassicus DSM 15285</name>
    <dbReference type="NCBI Taxonomy" id="1123350"/>
    <lineage>
        <taxon>Bacteria</taxon>
        <taxon>Bacillati</taxon>
        <taxon>Bacillota</taxon>
        <taxon>Clostridia</taxon>
        <taxon>Peptostreptococcales</taxon>
        <taxon>Peptostreptococcaceae</taxon>
        <taxon>Tepidibacter</taxon>
    </lineage>
</organism>
<dbReference type="Proteomes" id="UP000242520">
    <property type="component" value="Unassembled WGS sequence"/>
</dbReference>
<evidence type="ECO:0000256" key="3">
    <source>
        <dbReference type="ARBA" id="ARBA00022741"/>
    </source>
</evidence>
<dbReference type="EMBL" id="FQXH01000005">
    <property type="protein sequence ID" value="SHG91564.1"/>
    <property type="molecule type" value="Genomic_DNA"/>
</dbReference>
<dbReference type="SUPFAM" id="SSF52540">
    <property type="entry name" value="P-loop containing nucleoside triphosphate hydrolases"/>
    <property type="match status" value="1"/>
</dbReference>
<dbReference type="GO" id="GO:0005524">
    <property type="term" value="F:ATP binding"/>
    <property type="evidence" value="ECO:0007669"/>
    <property type="project" value="UniProtKB-KW"/>
</dbReference>
<keyword evidence="7" id="KW-1185">Reference proteome</keyword>
<keyword evidence="4 6" id="KW-0067">ATP-binding</keyword>
<protein>
    <submittedName>
        <fullName evidence="6">Zinc transport system ATP-binding protein</fullName>
    </submittedName>
</protein>
<evidence type="ECO:0000313" key="7">
    <source>
        <dbReference type="Proteomes" id="UP000242520"/>
    </source>
</evidence>
<evidence type="ECO:0000259" key="5">
    <source>
        <dbReference type="PROSITE" id="PS50893"/>
    </source>
</evidence>
<dbReference type="PROSITE" id="PS00211">
    <property type="entry name" value="ABC_TRANSPORTER_1"/>
    <property type="match status" value="1"/>
</dbReference>
<dbReference type="STRING" id="1123350.SAMN02744040_00158"/>
<dbReference type="InterPro" id="IPR027417">
    <property type="entry name" value="P-loop_NTPase"/>
</dbReference>
<dbReference type="GO" id="GO:0016887">
    <property type="term" value="F:ATP hydrolysis activity"/>
    <property type="evidence" value="ECO:0007669"/>
    <property type="project" value="InterPro"/>
</dbReference>
<dbReference type="AlphaFoldDB" id="A0A1M5NPQ7"/>
<dbReference type="Gene3D" id="3.40.50.300">
    <property type="entry name" value="P-loop containing nucleotide triphosphate hydrolases"/>
    <property type="match status" value="1"/>
</dbReference>
<sequence>MSKVVSLKNVYFGYEGKLVLENINVDIYEGDYFGIVGANGSGKSTLIKLMLNILKPLKGSIKLFDTDINKFKNWGTIGYVNQKATSFNTSFPATVEEVVGLNLFSKIGMFKRIKKKDLQKVYEVLEIVGMQNYTKKLIGNLSGGQQQKVFIARALISSPKIIFLDEPTVGIDMKSQEEFYELLERLNKEFNITIVIISHDIGIISEKVNKLACINNKRLIFHEKNLNISKSNILKEIYGDGIRILSHNYNEK</sequence>
<name>A0A1M5NPQ7_9FIRM</name>
<accession>A0A1M5NPQ7</accession>
<feature type="domain" description="ABC transporter" evidence="5">
    <location>
        <begin position="5"/>
        <end position="241"/>
    </location>
</feature>
<evidence type="ECO:0000256" key="1">
    <source>
        <dbReference type="ARBA" id="ARBA00005417"/>
    </source>
</evidence>
<dbReference type="PANTHER" id="PTHR42734">
    <property type="entry name" value="METAL TRANSPORT SYSTEM ATP-BINDING PROTEIN TM_0124-RELATED"/>
    <property type="match status" value="1"/>
</dbReference>
<proteinExistence type="inferred from homology"/>
<comment type="similarity">
    <text evidence="1">Belongs to the ABC transporter superfamily.</text>
</comment>
<keyword evidence="2" id="KW-0813">Transport</keyword>
<dbReference type="InterPro" id="IPR003439">
    <property type="entry name" value="ABC_transporter-like_ATP-bd"/>
</dbReference>
<dbReference type="InterPro" id="IPR003593">
    <property type="entry name" value="AAA+_ATPase"/>
</dbReference>
<reference evidence="7" key="1">
    <citation type="submission" date="2016-11" db="EMBL/GenBank/DDBJ databases">
        <authorList>
            <person name="Varghese N."/>
            <person name="Submissions S."/>
        </authorList>
    </citation>
    <scope>NUCLEOTIDE SEQUENCE [LARGE SCALE GENOMIC DNA]</scope>
    <source>
        <strain evidence="7">DSM 15285</strain>
    </source>
</reference>
<dbReference type="Pfam" id="PF00005">
    <property type="entry name" value="ABC_tran"/>
    <property type="match status" value="1"/>
</dbReference>
<dbReference type="FunFam" id="3.40.50.300:FF:000134">
    <property type="entry name" value="Iron-enterobactin ABC transporter ATP-binding protein"/>
    <property type="match status" value="1"/>
</dbReference>
<dbReference type="OrthoDB" id="9806726at2"/>
<dbReference type="SMART" id="SM00382">
    <property type="entry name" value="AAA"/>
    <property type="match status" value="1"/>
</dbReference>
<dbReference type="InterPro" id="IPR017871">
    <property type="entry name" value="ABC_transporter-like_CS"/>
</dbReference>